<dbReference type="GO" id="GO:0000340">
    <property type="term" value="F:RNA 7-methylguanosine cap binding"/>
    <property type="evidence" value="ECO:0007669"/>
    <property type="project" value="TreeGrafter"/>
</dbReference>
<dbReference type="InterPro" id="IPR023398">
    <property type="entry name" value="TIF_eIF4e-like"/>
</dbReference>
<name>A0A7S3PW99_9STRA</name>
<dbReference type="PANTHER" id="PTHR11960:SF8">
    <property type="entry name" value="EUKARYOTIC TRANSLATION INITIATION FACTOR 4E1-RELATED"/>
    <property type="match status" value="1"/>
</dbReference>
<evidence type="ECO:0000313" key="7">
    <source>
        <dbReference type="EMBL" id="CAE0457290.1"/>
    </source>
</evidence>
<proteinExistence type="inferred from homology"/>
<gene>
    <name evidence="7" type="ORF">CDEB00056_LOCUS2131</name>
</gene>
<accession>A0A7S3PW99</accession>
<evidence type="ECO:0000256" key="1">
    <source>
        <dbReference type="ARBA" id="ARBA00009860"/>
    </source>
</evidence>
<dbReference type="InterPro" id="IPR001040">
    <property type="entry name" value="TIF_eIF_4E"/>
</dbReference>
<protein>
    <recommendedName>
        <fullName evidence="8">Eukaryotic translation initiation factor 4E</fullName>
    </recommendedName>
</protein>
<evidence type="ECO:0000256" key="5">
    <source>
        <dbReference type="ARBA" id="ARBA00022917"/>
    </source>
</evidence>
<dbReference type="EMBL" id="HBIO01003136">
    <property type="protein sequence ID" value="CAE0457290.1"/>
    <property type="molecule type" value="Transcribed_RNA"/>
</dbReference>
<keyword evidence="5 6" id="KW-0648">Protein biosynthesis</keyword>
<keyword evidence="4 6" id="KW-0694">RNA-binding</keyword>
<evidence type="ECO:0000256" key="3">
    <source>
        <dbReference type="ARBA" id="ARBA00022845"/>
    </source>
</evidence>
<dbReference type="PANTHER" id="PTHR11960">
    <property type="entry name" value="EUKARYOTIC TRANSLATION INITIATION FACTOR 4E RELATED"/>
    <property type="match status" value="1"/>
</dbReference>
<keyword evidence="2 6" id="KW-0396">Initiation factor</keyword>
<dbReference type="GO" id="GO:0016281">
    <property type="term" value="C:eukaryotic translation initiation factor 4F complex"/>
    <property type="evidence" value="ECO:0007669"/>
    <property type="project" value="TreeGrafter"/>
</dbReference>
<evidence type="ECO:0000256" key="2">
    <source>
        <dbReference type="ARBA" id="ARBA00022540"/>
    </source>
</evidence>
<dbReference type="GO" id="GO:0003743">
    <property type="term" value="F:translation initiation factor activity"/>
    <property type="evidence" value="ECO:0007669"/>
    <property type="project" value="UniProtKB-KW"/>
</dbReference>
<comment type="similarity">
    <text evidence="1 6">Belongs to the eukaryotic initiation factor 4E family.</text>
</comment>
<dbReference type="AlphaFoldDB" id="A0A7S3PW99"/>
<dbReference type="Pfam" id="PF01652">
    <property type="entry name" value="IF4E"/>
    <property type="match status" value="1"/>
</dbReference>
<sequence>MNNANAYKILYPYNILTRSLFQNFVVSIHHTTLRYIKRNSEWVLWERQGGGGSTQQSNPNDWKDQMKEICSFSTVEDFWRYYNHMPKPSQIFFDGDTKKRVQVGGDGNGGGKTKTVIEYNLFKRGIVPEWADPQNATGGSFFIRQSLEMNVLDMFWQNLVMGLVGESLEDKSDANGNGNGTSNGNNNNNAKRGLDCICGARVVDKGRNMPIFRVELWINTRDAEIKDRMKSNLVECLMDGLPTSALRKGPPKFDWKDHD</sequence>
<evidence type="ECO:0000256" key="4">
    <source>
        <dbReference type="ARBA" id="ARBA00022884"/>
    </source>
</evidence>
<keyword evidence="3" id="KW-0810">Translation regulation</keyword>
<dbReference type="SUPFAM" id="SSF55418">
    <property type="entry name" value="eIF4e-like"/>
    <property type="match status" value="1"/>
</dbReference>
<organism evidence="7">
    <name type="scientific">Chaetoceros debilis</name>
    <dbReference type="NCBI Taxonomy" id="122233"/>
    <lineage>
        <taxon>Eukaryota</taxon>
        <taxon>Sar</taxon>
        <taxon>Stramenopiles</taxon>
        <taxon>Ochrophyta</taxon>
        <taxon>Bacillariophyta</taxon>
        <taxon>Coscinodiscophyceae</taxon>
        <taxon>Chaetocerotophycidae</taxon>
        <taxon>Chaetocerotales</taxon>
        <taxon>Chaetocerotaceae</taxon>
        <taxon>Chaetoceros</taxon>
    </lineage>
</organism>
<reference evidence="7" key="1">
    <citation type="submission" date="2021-01" db="EMBL/GenBank/DDBJ databases">
        <authorList>
            <person name="Corre E."/>
            <person name="Pelletier E."/>
            <person name="Niang G."/>
            <person name="Scheremetjew M."/>
            <person name="Finn R."/>
            <person name="Kale V."/>
            <person name="Holt S."/>
            <person name="Cochrane G."/>
            <person name="Meng A."/>
            <person name="Brown T."/>
            <person name="Cohen L."/>
        </authorList>
    </citation>
    <scope>NUCLEOTIDE SEQUENCE</scope>
    <source>
        <strain evidence="7">MM31A-1</strain>
    </source>
</reference>
<dbReference type="GO" id="GO:0006417">
    <property type="term" value="P:regulation of translation"/>
    <property type="evidence" value="ECO:0007669"/>
    <property type="project" value="UniProtKB-KW"/>
</dbReference>
<dbReference type="Gene3D" id="3.30.760.10">
    <property type="entry name" value="RNA Cap, Translation Initiation Factor Eif4e"/>
    <property type="match status" value="1"/>
</dbReference>
<evidence type="ECO:0000256" key="6">
    <source>
        <dbReference type="RuleBase" id="RU004374"/>
    </source>
</evidence>
<evidence type="ECO:0008006" key="8">
    <source>
        <dbReference type="Google" id="ProtNLM"/>
    </source>
</evidence>